<dbReference type="AlphaFoldDB" id="A0A2A2AZ91"/>
<comment type="caution">
    <text evidence="1">The sequence shown here is derived from an EMBL/GenBank/DDBJ whole genome shotgun (WGS) entry which is preliminary data.</text>
</comment>
<sequence>MNFAYGVRQILGPGVATGHKIAAPSEPVQGLHESSSQWALRFVQAFLDGRACFARPGLRPE</sequence>
<accession>A0A2A2AZ91</accession>
<dbReference type="EMBL" id="NSJE01000002">
    <property type="protein sequence ID" value="PAT43900.1"/>
    <property type="molecule type" value="Genomic_DNA"/>
</dbReference>
<reference evidence="1 2" key="1">
    <citation type="submission" date="2017-08" db="EMBL/GenBank/DDBJ databases">
        <title>WGS of Clinical strains of the CDC Group NO-1 linked to zoonotic infections in humans.</title>
        <authorList>
            <person name="Bernier A.-M."/>
            <person name="Bernard K."/>
        </authorList>
    </citation>
    <scope>NUCLEOTIDE SEQUENCE [LARGE SCALE GENOMIC DNA]</scope>
    <source>
        <strain evidence="1 2">NML120219</strain>
    </source>
</reference>
<dbReference type="Proteomes" id="UP000218439">
    <property type="component" value="Unassembled WGS sequence"/>
</dbReference>
<evidence type="ECO:0000313" key="2">
    <source>
        <dbReference type="Proteomes" id="UP000218439"/>
    </source>
</evidence>
<proteinExistence type="predicted"/>
<protein>
    <submittedName>
        <fullName evidence="1">Uncharacterized protein</fullName>
    </submittedName>
</protein>
<name>A0A2A2AZ91_9BURK</name>
<organism evidence="1 2">
    <name type="scientific">Vandammella animalimorsus</name>
    <dbReference type="NCBI Taxonomy" id="2029117"/>
    <lineage>
        <taxon>Bacteria</taxon>
        <taxon>Pseudomonadati</taxon>
        <taxon>Pseudomonadota</taxon>
        <taxon>Betaproteobacteria</taxon>
        <taxon>Burkholderiales</taxon>
        <taxon>Comamonadaceae</taxon>
        <taxon>Vandammella</taxon>
    </lineage>
</organism>
<evidence type="ECO:0000313" key="1">
    <source>
        <dbReference type="EMBL" id="PAT43900.1"/>
    </source>
</evidence>
<gene>
    <name evidence="1" type="ORF">CK621_01330</name>
</gene>